<sequence length="211" mass="24254">STSSQSTPRILLRHPQVSQTGAQDFWTIEYVAAEKRAKSLPCTLYGSNAIITDWRIFLDAAWKRFDSKMGPFIQSLEARRAFLESVKASATLFDIQLALDEIRRVRDDQVRTHKREEIEQRDRQKELIKKRLRPHDCWHDHYQIQEKRATNSGQWIFAHPQYQAWHNGNIPGSSVLYVHGKPGSGKSVLMSTIIKELLESSMTAVVGKPVL</sequence>
<reference evidence="3" key="2">
    <citation type="submission" date="2023-07" db="EMBL/GenBank/DDBJ databases">
        <authorList>
            <consortium name="Lawrence Berkeley National Laboratory"/>
            <person name="Haridas S."/>
            <person name="Hensen N."/>
            <person name="Bonometti L."/>
            <person name="Westerberg I."/>
            <person name="Brannstrom I.O."/>
            <person name="Guillou S."/>
            <person name="Cros-Aarteil S."/>
            <person name="Calhoun S."/>
            <person name="Kuo A."/>
            <person name="Mondo S."/>
            <person name="Pangilinan J."/>
            <person name="Riley R."/>
            <person name="LaButti K."/>
            <person name="Andreopoulos B."/>
            <person name="Lipzen A."/>
            <person name="Chen C."/>
            <person name="Yanf M."/>
            <person name="Daum C."/>
            <person name="Ng V."/>
            <person name="Clum A."/>
            <person name="Steindorff A."/>
            <person name="Ohm R."/>
            <person name="Martin F."/>
            <person name="Silar P."/>
            <person name="Natvig D."/>
            <person name="Lalanne C."/>
            <person name="Gautier V."/>
            <person name="Ament-velasquez S.L."/>
            <person name="Kruys A."/>
            <person name="Hutchinson M.I."/>
            <person name="Powell A.J."/>
            <person name="Barry K."/>
            <person name="Miller A.N."/>
            <person name="Grigoriev I.V."/>
            <person name="Debuchy R."/>
            <person name="Gladieux P."/>
            <person name="Thoren M.H."/>
            <person name="Johannesson H."/>
        </authorList>
    </citation>
    <scope>NUCLEOTIDE SEQUENCE</scope>
    <source>
        <strain evidence="3">FGSC 1904</strain>
    </source>
</reference>
<evidence type="ECO:0000313" key="4">
    <source>
        <dbReference type="Proteomes" id="UP001281003"/>
    </source>
</evidence>
<dbReference type="InterPro" id="IPR027417">
    <property type="entry name" value="P-loop_NTPase"/>
</dbReference>
<feature type="non-terminal residue" evidence="3">
    <location>
        <position position="211"/>
    </location>
</feature>
<evidence type="ECO:0000259" key="2">
    <source>
        <dbReference type="Pfam" id="PF24883"/>
    </source>
</evidence>
<accession>A0AAE0PBX9</accession>
<dbReference type="Proteomes" id="UP001281003">
    <property type="component" value="Unassembled WGS sequence"/>
</dbReference>
<protein>
    <recommendedName>
        <fullName evidence="2">Nephrocystin 3-like N-terminal domain-containing protein</fullName>
    </recommendedName>
</protein>
<keyword evidence="4" id="KW-1185">Reference proteome</keyword>
<evidence type="ECO:0000313" key="3">
    <source>
        <dbReference type="EMBL" id="KAK3396765.1"/>
    </source>
</evidence>
<proteinExistence type="predicted"/>
<organism evidence="3 4">
    <name type="scientific">Sordaria brevicollis</name>
    <dbReference type="NCBI Taxonomy" id="83679"/>
    <lineage>
        <taxon>Eukaryota</taxon>
        <taxon>Fungi</taxon>
        <taxon>Dikarya</taxon>
        <taxon>Ascomycota</taxon>
        <taxon>Pezizomycotina</taxon>
        <taxon>Sordariomycetes</taxon>
        <taxon>Sordariomycetidae</taxon>
        <taxon>Sordariales</taxon>
        <taxon>Sordariaceae</taxon>
        <taxon>Sordaria</taxon>
    </lineage>
</organism>
<evidence type="ECO:0000256" key="1">
    <source>
        <dbReference type="ARBA" id="ARBA00022737"/>
    </source>
</evidence>
<dbReference type="InterPro" id="IPR056884">
    <property type="entry name" value="NPHP3-like_N"/>
</dbReference>
<dbReference type="PANTHER" id="PTHR10039">
    <property type="entry name" value="AMELOGENIN"/>
    <property type="match status" value="1"/>
</dbReference>
<dbReference type="EMBL" id="JAUTDP010000008">
    <property type="protein sequence ID" value="KAK3396765.1"/>
    <property type="molecule type" value="Genomic_DNA"/>
</dbReference>
<dbReference type="AlphaFoldDB" id="A0AAE0PBX9"/>
<reference evidence="3" key="1">
    <citation type="journal article" date="2023" name="Mol. Phylogenet. Evol.">
        <title>Genome-scale phylogeny and comparative genomics of the fungal order Sordariales.</title>
        <authorList>
            <person name="Hensen N."/>
            <person name="Bonometti L."/>
            <person name="Westerberg I."/>
            <person name="Brannstrom I.O."/>
            <person name="Guillou S."/>
            <person name="Cros-Aarteil S."/>
            <person name="Calhoun S."/>
            <person name="Haridas S."/>
            <person name="Kuo A."/>
            <person name="Mondo S."/>
            <person name="Pangilinan J."/>
            <person name="Riley R."/>
            <person name="LaButti K."/>
            <person name="Andreopoulos B."/>
            <person name="Lipzen A."/>
            <person name="Chen C."/>
            <person name="Yan M."/>
            <person name="Daum C."/>
            <person name="Ng V."/>
            <person name="Clum A."/>
            <person name="Steindorff A."/>
            <person name="Ohm R.A."/>
            <person name="Martin F."/>
            <person name="Silar P."/>
            <person name="Natvig D.O."/>
            <person name="Lalanne C."/>
            <person name="Gautier V."/>
            <person name="Ament-Velasquez S.L."/>
            <person name="Kruys A."/>
            <person name="Hutchinson M.I."/>
            <person name="Powell A.J."/>
            <person name="Barry K."/>
            <person name="Miller A.N."/>
            <person name="Grigoriev I.V."/>
            <person name="Debuchy R."/>
            <person name="Gladieux P."/>
            <person name="Hiltunen Thoren M."/>
            <person name="Johannesson H."/>
        </authorList>
    </citation>
    <scope>NUCLEOTIDE SEQUENCE</scope>
    <source>
        <strain evidence="3">FGSC 1904</strain>
    </source>
</reference>
<feature type="domain" description="Nephrocystin 3-like N-terminal" evidence="2">
    <location>
        <begin position="152"/>
        <end position="202"/>
    </location>
</feature>
<dbReference type="Gene3D" id="3.40.50.300">
    <property type="entry name" value="P-loop containing nucleotide triphosphate hydrolases"/>
    <property type="match status" value="1"/>
</dbReference>
<keyword evidence="1" id="KW-0677">Repeat</keyword>
<dbReference type="SUPFAM" id="SSF52540">
    <property type="entry name" value="P-loop containing nucleoside triphosphate hydrolases"/>
    <property type="match status" value="1"/>
</dbReference>
<dbReference type="Pfam" id="PF24883">
    <property type="entry name" value="NPHP3_N"/>
    <property type="match status" value="1"/>
</dbReference>
<comment type="caution">
    <text evidence="3">The sequence shown here is derived from an EMBL/GenBank/DDBJ whole genome shotgun (WGS) entry which is preliminary data.</text>
</comment>
<name>A0AAE0PBX9_SORBR</name>
<gene>
    <name evidence="3" type="ORF">B0T20DRAFT_500136</name>
</gene>